<proteinExistence type="predicted"/>
<sequence length="442" mass="47270">MNAVADAPDAAEHEALLQFLYMAPVGLVQAGSDGAILMLNPLSAQLLMPLSADGNLLNLFEALAPVAPDLRQRCAGYSAPSGNVCEGMRLYLNGARGGPQVLSLTLLKLDAARLMAVLSDITEQDKRERQLRNTDAWLNAIMTNIADYALVSLDQDGRVAAWNDSIGRVTGFDEAGVRGQPFGLFYPADDASAAQQAHRLQQANLNGWHLDEGLRRRADGSQFWGSAMLSPLPGRKRDDGTLAPAAPGEPAYCLILRDITDKRALSENLRSATYGDHLTGLANRRAFFEAGELELLRRAKMPQAPVLILIDADHFKAINDSHGHPAGDAVLRHLGATLKSMFRQVDTVARIGGEEFAAILPGASLADAAIVAERLRERVQAGPAMVGDTAIAYTISIGVAAMDDPACTLAGFLQRADDALYAAKRGGRNRVVCWPAEGESQA</sequence>
<dbReference type="Proteomes" id="UP000450676">
    <property type="component" value="Unassembled WGS sequence"/>
</dbReference>
<dbReference type="NCBIfam" id="TIGR00254">
    <property type="entry name" value="GGDEF"/>
    <property type="match status" value="1"/>
</dbReference>
<feature type="domain" description="GGDEF" evidence="4">
    <location>
        <begin position="303"/>
        <end position="436"/>
    </location>
</feature>
<comment type="catalytic activity">
    <reaction evidence="2">
        <text>2 GTP = 3',3'-c-di-GMP + 2 diphosphate</text>
        <dbReference type="Rhea" id="RHEA:24898"/>
        <dbReference type="ChEBI" id="CHEBI:33019"/>
        <dbReference type="ChEBI" id="CHEBI:37565"/>
        <dbReference type="ChEBI" id="CHEBI:58805"/>
        <dbReference type="EC" id="2.7.7.65"/>
    </reaction>
</comment>
<dbReference type="AlphaFoldDB" id="A0A7X4HE60"/>
<dbReference type="PANTHER" id="PTHR45138:SF9">
    <property type="entry name" value="DIGUANYLATE CYCLASE DGCM-RELATED"/>
    <property type="match status" value="1"/>
</dbReference>
<dbReference type="CDD" id="cd00130">
    <property type="entry name" value="PAS"/>
    <property type="match status" value="1"/>
</dbReference>
<dbReference type="Pfam" id="PF00990">
    <property type="entry name" value="GGDEF"/>
    <property type="match status" value="1"/>
</dbReference>
<dbReference type="NCBIfam" id="TIGR00229">
    <property type="entry name" value="sensory_box"/>
    <property type="match status" value="1"/>
</dbReference>
<evidence type="ECO:0000313" key="5">
    <source>
        <dbReference type="EMBL" id="MYN09601.1"/>
    </source>
</evidence>
<dbReference type="Gene3D" id="3.30.450.20">
    <property type="entry name" value="PAS domain"/>
    <property type="match status" value="1"/>
</dbReference>
<dbReference type="GO" id="GO:0005886">
    <property type="term" value="C:plasma membrane"/>
    <property type="evidence" value="ECO:0007669"/>
    <property type="project" value="TreeGrafter"/>
</dbReference>
<dbReference type="SMART" id="SM00091">
    <property type="entry name" value="PAS"/>
    <property type="match status" value="1"/>
</dbReference>
<dbReference type="InterPro" id="IPR029787">
    <property type="entry name" value="Nucleotide_cyclase"/>
</dbReference>
<dbReference type="InterPro" id="IPR013767">
    <property type="entry name" value="PAS_fold"/>
</dbReference>
<dbReference type="Gene3D" id="3.30.70.270">
    <property type="match status" value="1"/>
</dbReference>
<dbReference type="PROSITE" id="PS50887">
    <property type="entry name" value="GGDEF"/>
    <property type="match status" value="1"/>
</dbReference>
<dbReference type="FunFam" id="3.30.70.270:FF:000001">
    <property type="entry name" value="Diguanylate cyclase domain protein"/>
    <property type="match status" value="1"/>
</dbReference>
<evidence type="ECO:0000259" key="4">
    <source>
        <dbReference type="PROSITE" id="PS50887"/>
    </source>
</evidence>
<dbReference type="EC" id="2.7.7.65" evidence="1"/>
<name>A0A7X4HE60_9BURK</name>
<dbReference type="SUPFAM" id="SSF55785">
    <property type="entry name" value="PYP-like sensor domain (PAS domain)"/>
    <property type="match status" value="1"/>
</dbReference>
<feature type="domain" description="PAS" evidence="3">
    <location>
        <begin position="134"/>
        <end position="204"/>
    </location>
</feature>
<dbReference type="SUPFAM" id="SSF55073">
    <property type="entry name" value="Nucleotide cyclase"/>
    <property type="match status" value="1"/>
</dbReference>
<dbReference type="EMBL" id="WWCU01000025">
    <property type="protein sequence ID" value="MYN09601.1"/>
    <property type="molecule type" value="Genomic_DNA"/>
</dbReference>
<dbReference type="InterPro" id="IPR000160">
    <property type="entry name" value="GGDEF_dom"/>
</dbReference>
<evidence type="ECO:0000259" key="3">
    <source>
        <dbReference type="PROSITE" id="PS50112"/>
    </source>
</evidence>
<gene>
    <name evidence="5" type="ORF">GTP77_19945</name>
</gene>
<accession>A0A7X4HE60</accession>
<evidence type="ECO:0000256" key="1">
    <source>
        <dbReference type="ARBA" id="ARBA00012528"/>
    </source>
</evidence>
<dbReference type="PANTHER" id="PTHR45138">
    <property type="entry name" value="REGULATORY COMPONENTS OF SENSORY TRANSDUCTION SYSTEM"/>
    <property type="match status" value="1"/>
</dbReference>
<dbReference type="PROSITE" id="PS50112">
    <property type="entry name" value="PAS"/>
    <property type="match status" value="1"/>
</dbReference>
<evidence type="ECO:0000313" key="6">
    <source>
        <dbReference type="Proteomes" id="UP000450676"/>
    </source>
</evidence>
<dbReference type="SMART" id="SM00267">
    <property type="entry name" value="GGDEF"/>
    <property type="match status" value="1"/>
</dbReference>
<keyword evidence="6" id="KW-1185">Reference proteome</keyword>
<dbReference type="GO" id="GO:0043709">
    <property type="term" value="P:cell adhesion involved in single-species biofilm formation"/>
    <property type="evidence" value="ECO:0007669"/>
    <property type="project" value="TreeGrafter"/>
</dbReference>
<dbReference type="InterPro" id="IPR000014">
    <property type="entry name" value="PAS"/>
</dbReference>
<organism evidence="5 6">
    <name type="scientific">Pseudoduganella aquatica</name>
    <dbReference type="NCBI Taxonomy" id="2660641"/>
    <lineage>
        <taxon>Bacteria</taxon>
        <taxon>Pseudomonadati</taxon>
        <taxon>Pseudomonadota</taxon>
        <taxon>Betaproteobacteria</taxon>
        <taxon>Burkholderiales</taxon>
        <taxon>Oxalobacteraceae</taxon>
        <taxon>Telluria group</taxon>
        <taxon>Pseudoduganella</taxon>
    </lineage>
</organism>
<dbReference type="GO" id="GO:0052621">
    <property type="term" value="F:diguanylate cyclase activity"/>
    <property type="evidence" value="ECO:0007669"/>
    <property type="project" value="UniProtKB-EC"/>
</dbReference>
<reference evidence="5 6" key="1">
    <citation type="submission" date="2019-12" db="EMBL/GenBank/DDBJ databases">
        <title>Novel species isolated from a subtropical stream in China.</title>
        <authorList>
            <person name="Lu H."/>
        </authorList>
    </citation>
    <scope>NUCLEOTIDE SEQUENCE [LARGE SCALE GENOMIC DNA]</scope>
    <source>
        <strain evidence="5 6">FT127W</strain>
    </source>
</reference>
<dbReference type="Pfam" id="PF00989">
    <property type="entry name" value="PAS"/>
    <property type="match status" value="1"/>
</dbReference>
<dbReference type="CDD" id="cd01949">
    <property type="entry name" value="GGDEF"/>
    <property type="match status" value="1"/>
</dbReference>
<dbReference type="InterPro" id="IPR035965">
    <property type="entry name" value="PAS-like_dom_sf"/>
</dbReference>
<dbReference type="InterPro" id="IPR050469">
    <property type="entry name" value="Diguanylate_Cyclase"/>
</dbReference>
<evidence type="ECO:0000256" key="2">
    <source>
        <dbReference type="ARBA" id="ARBA00034247"/>
    </source>
</evidence>
<dbReference type="RefSeq" id="WP_161073902.1">
    <property type="nucleotide sequence ID" value="NZ_CP086370.1"/>
</dbReference>
<comment type="caution">
    <text evidence="5">The sequence shown here is derived from an EMBL/GenBank/DDBJ whole genome shotgun (WGS) entry which is preliminary data.</text>
</comment>
<dbReference type="InterPro" id="IPR043128">
    <property type="entry name" value="Rev_trsase/Diguanyl_cyclase"/>
</dbReference>
<protein>
    <recommendedName>
        <fullName evidence="1">diguanylate cyclase</fullName>
        <ecNumber evidence="1">2.7.7.65</ecNumber>
    </recommendedName>
</protein>
<dbReference type="GO" id="GO:1902201">
    <property type="term" value="P:negative regulation of bacterial-type flagellum-dependent cell motility"/>
    <property type="evidence" value="ECO:0007669"/>
    <property type="project" value="TreeGrafter"/>
</dbReference>
<dbReference type="GO" id="GO:0006355">
    <property type="term" value="P:regulation of DNA-templated transcription"/>
    <property type="evidence" value="ECO:0007669"/>
    <property type="project" value="InterPro"/>
</dbReference>